<accession>A0A8X6GX55</accession>
<keyword evidence="2" id="KW-1185">Reference proteome</keyword>
<protein>
    <recommendedName>
        <fullName evidence="3">RNase H type-1 domain-containing protein</fullName>
    </recommendedName>
</protein>
<dbReference type="EMBL" id="BMAO01026731">
    <property type="protein sequence ID" value="GFR11999.1"/>
    <property type="molecule type" value="Genomic_DNA"/>
</dbReference>
<sequence>MEGLEIMSYNCGVGELRIFSDSSSALQHLSGWSSASDETSISVPLKLRKISQTYDVQLHNGYHYIITGEVMRSLIDWLKKVKQMKGLQAFL</sequence>
<reference evidence="1" key="1">
    <citation type="submission" date="2020-07" db="EMBL/GenBank/DDBJ databases">
        <title>Multicomponent nature underlies the extraordinary mechanical properties of spider dragline silk.</title>
        <authorList>
            <person name="Kono N."/>
            <person name="Nakamura H."/>
            <person name="Mori M."/>
            <person name="Yoshida Y."/>
            <person name="Ohtoshi R."/>
            <person name="Malay A.D."/>
            <person name="Moran D.A.P."/>
            <person name="Tomita M."/>
            <person name="Numata K."/>
            <person name="Arakawa K."/>
        </authorList>
    </citation>
    <scope>NUCLEOTIDE SEQUENCE</scope>
</reference>
<dbReference type="Proteomes" id="UP000887116">
    <property type="component" value="Unassembled WGS sequence"/>
</dbReference>
<evidence type="ECO:0000313" key="2">
    <source>
        <dbReference type="Proteomes" id="UP000887116"/>
    </source>
</evidence>
<organism evidence="1 2">
    <name type="scientific">Trichonephila clavata</name>
    <name type="common">Joro spider</name>
    <name type="synonym">Nephila clavata</name>
    <dbReference type="NCBI Taxonomy" id="2740835"/>
    <lineage>
        <taxon>Eukaryota</taxon>
        <taxon>Metazoa</taxon>
        <taxon>Ecdysozoa</taxon>
        <taxon>Arthropoda</taxon>
        <taxon>Chelicerata</taxon>
        <taxon>Arachnida</taxon>
        <taxon>Araneae</taxon>
        <taxon>Araneomorphae</taxon>
        <taxon>Entelegynae</taxon>
        <taxon>Araneoidea</taxon>
        <taxon>Nephilidae</taxon>
        <taxon>Trichonephila</taxon>
    </lineage>
</organism>
<evidence type="ECO:0000313" key="1">
    <source>
        <dbReference type="EMBL" id="GFR11999.1"/>
    </source>
</evidence>
<proteinExistence type="predicted"/>
<gene>
    <name evidence="1" type="ORF">TNCT_433871</name>
</gene>
<comment type="caution">
    <text evidence="1">The sequence shown here is derived from an EMBL/GenBank/DDBJ whole genome shotgun (WGS) entry which is preliminary data.</text>
</comment>
<dbReference type="OrthoDB" id="6436180at2759"/>
<dbReference type="AlphaFoldDB" id="A0A8X6GX55"/>
<name>A0A8X6GX55_TRICU</name>
<evidence type="ECO:0008006" key="3">
    <source>
        <dbReference type="Google" id="ProtNLM"/>
    </source>
</evidence>